<feature type="transmembrane region" description="Helical" evidence="6">
    <location>
        <begin position="232"/>
        <end position="250"/>
    </location>
</feature>
<dbReference type="Proteomes" id="UP000199608">
    <property type="component" value="Unassembled WGS sequence"/>
</dbReference>
<organism evidence="7 8">
    <name type="scientific">Desulfobacula phenolica</name>
    <dbReference type="NCBI Taxonomy" id="90732"/>
    <lineage>
        <taxon>Bacteria</taxon>
        <taxon>Pseudomonadati</taxon>
        <taxon>Thermodesulfobacteriota</taxon>
        <taxon>Desulfobacteria</taxon>
        <taxon>Desulfobacterales</taxon>
        <taxon>Desulfobacteraceae</taxon>
        <taxon>Desulfobacula</taxon>
    </lineage>
</organism>
<gene>
    <name evidence="7" type="ORF">SAMN04487931_101403</name>
</gene>
<keyword evidence="2" id="KW-1003">Cell membrane</keyword>
<feature type="transmembrane region" description="Helical" evidence="6">
    <location>
        <begin position="38"/>
        <end position="57"/>
    </location>
</feature>
<dbReference type="InterPro" id="IPR003339">
    <property type="entry name" value="ABC/ECF_trnsptr_transmembrane"/>
</dbReference>
<evidence type="ECO:0000256" key="2">
    <source>
        <dbReference type="ARBA" id="ARBA00022475"/>
    </source>
</evidence>
<dbReference type="EMBL" id="FNLL01000001">
    <property type="protein sequence ID" value="SDT84842.1"/>
    <property type="molecule type" value="Genomic_DNA"/>
</dbReference>
<feature type="transmembrane region" description="Helical" evidence="6">
    <location>
        <begin position="113"/>
        <end position="132"/>
    </location>
</feature>
<evidence type="ECO:0000256" key="4">
    <source>
        <dbReference type="ARBA" id="ARBA00022989"/>
    </source>
</evidence>
<dbReference type="PANTHER" id="PTHR34857">
    <property type="entry name" value="SLL0384 PROTEIN"/>
    <property type="match status" value="1"/>
</dbReference>
<evidence type="ECO:0000256" key="5">
    <source>
        <dbReference type="ARBA" id="ARBA00023136"/>
    </source>
</evidence>
<proteinExistence type="predicted"/>
<evidence type="ECO:0000313" key="8">
    <source>
        <dbReference type="Proteomes" id="UP000199608"/>
    </source>
</evidence>
<dbReference type="GO" id="GO:0043190">
    <property type="term" value="C:ATP-binding cassette (ABC) transporter complex"/>
    <property type="evidence" value="ECO:0007669"/>
    <property type="project" value="InterPro"/>
</dbReference>
<evidence type="ECO:0000256" key="3">
    <source>
        <dbReference type="ARBA" id="ARBA00022692"/>
    </source>
</evidence>
<dbReference type="Pfam" id="PF02361">
    <property type="entry name" value="CbiQ"/>
    <property type="match status" value="1"/>
</dbReference>
<dbReference type="NCBIfam" id="TIGR02454">
    <property type="entry name" value="ECF_T_CbiQ"/>
    <property type="match status" value="1"/>
</dbReference>
<dbReference type="InterPro" id="IPR012809">
    <property type="entry name" value="ECF_CbiQ"/>
</dbReference>
<keyword evidence="3 6" id="KW-0812">Transmembrane</keyword>
<comment type="subcellular location">
    <subcellularLocation>
        <location evidence="1">Cell membrane</location>
        <topology evidence="1">Multi-pass membrane protein</topology>
    </subcellularLocation>
</comment>
<evidence type="ECO:0000313" key="7">
    <source>
        <dbReference type="EMBL" id="SDT84842.1"/>
    </source>
</evidence>
<dbReference type="InterPro" id="IPR051611">
    <property type="entry name" value="ECF_transporter_component"/>
</dbReference>
<feature type="transmembrane region" description="Helical" evidence="6">
    <location>
        <begin position="69"/>
        <end position="84"/>
    </location>
</feature>
<name>A0A1H2DPM5_9BACT</name>
<dbReference type="RefSeq" id="WP_092229909.1">
    <property type="nucleotide sequence ID" value="NZ_FNLL01000001.1"/>
</dbReference>
<evidence type="ECO:0000256" key="6">
    <source>
        <dbReference type="SAM" id="Phobius"/>
    </source>
</evidence>
<keyword evidence="8" id="KW-1185">Reference proteome</keyword>
<keyword evidence="5 6" id="KW-0472">Membrane</keyword>
<dbReference type="CDD" id="cd16914">
    <property type="entry name" value="EcfT"/>
    <property type="match status" value="1"/>
</dbReference>
<keyword evidence="4 6" id="KW-1133">Transmembrane helix</keyword>
<evidence type="ECO:0000256" key="1">
    <source>
        <dbReference type="ARBA" id="ARBA00004651"/>
    </source>
</evidence>
<dbReference type="AlphaFoldDB" id="A0A1H2DPM5"/>
<sequence>MIEEKFAAGRSFIHRLDPKIRIIASIVLSVATALCDNLNLAMIYFGISMILIAMARLNPVDVLKRLKPLFWFLLMIWIILPLTFDGEPLYQYYGLKITQPGVLLCCKITIKSITILLFFTALIATMTIASLGNGLHRIHVPDKMVFLILMSYRYISVIEAEYRRLLRAAKFRGFQPGTNLHSYKTFAYLAGMLFVRASVRAQRVYQAMLCRGFNQKFHTLDVYPSNRLNSSFLIIVSAASLSLVIIEIIWV</sequence>
<protein>
    <submittedName>
        <fullName evidence="7">Cobalt/nickel transport system permease protein</fullName>
    </submittedName>
</protein>
<accession>A0A1H2DPM5</accession>
<reference evidence="8" key="1">
    <citation type="submission" date="2016-10" db="EMBL/GenBank/DDBJ databases">
        <authorList>
            <person name="Varghese N."/>
            <person name="Submissions S."/>
        </authorList>
    </citation>
    <scope>NUCLEOTIDE SEQUENCE [LARGE SCALE GENOMIC DNA]</scope>
    <source>
        <strain evidence="8">DSM 3384</strain>
    </source>
</reference>
<dbReference type="GO" id="GO:0006824">
    <property type="term" value="P:cobalt ion transport"/>
    <property type="evidence" value="ECO:0007669"/>
    <property type="project" value="InterPro"/>
</dbReference>
<dbReference type="PANTHER" id="PTHR34857:SF2">
    <property type="entry name" value="SLL0384 PROTEIN"/>
    <property type="match status" value="1"/>
</dbReference>